<reference evidence="2 3" key="1">
    <citation type="submission" date="2018-08" db="EMBL/GenBank/DDBJ databases">
        <title>A genome reference for cultivated species of the human gut microbiota.</title>
        <authorList>
            <person name="Zou Y."/>
            <person name="Xue W."/>
            <person name="Luo G."/>
        </authorList>
    </citation>
    <scope>NUCLEOTIDE SEQUENCE [LARGE SCALE GENOMIC DNA]</scope>
    <source>
        <strain evidence="2 3">AM09-18</strain>
    </source>
</reference>
<feature type="domain" description="GmrSD restriction endonucleases N-terminal" evidence="1">
    <location>
        <begin position="26"/>
        <end position="239"/>
    </location>
</feature>
<gene>
    <name evidence="2" type="ORF">DW105_14690</name>
</gene>
<dbReference type="AlphaFoldDB" id="A0A415DEQ5"/>
<dbReference type="RefSeq" id="WP_118327792.1">
    <property type="nucleotide sequence ID" value="NZ_QRMN01000038.1"/>
</dbReference>
<evidence type="ECO:0000313" key="3">
    <source>
        <dbReference type="Proteomes" id="UP000283958"/>
    </source>
</evidence>
<dbReference type="InterPro" id="IPR004919">
    <property type="entry name" value="GmrSD_N"/>
</dbReference>
<proteinExistence type="predicted"/>
<dbReference type="Pfam" id="PF03235">
    <property type="entry name" value="GmrSD_N"/>
    <property type="match status" value="1"/>
</dbReference>
<comment type="caution">
    <text evidence="2">The sequence shown here is derived from an EMBL/GenBank/DDBJ whole genome shotgun (WGS) entry which is preliminary data.</text>
</comment>
<sequence>MSNRYTFLDIYKNDLDLNKDTKVKISQIVIPKIQRPYAQGRPDGVCTYVRNTLLNEMFANFKTDEVFDFNFIYGIVRPSNETYVMELLDGQQRMTTLFLVYWYIANRELNEDEEADTEIRNALGRFVYETRSTSTVFCQRLASYRIDLSDTKPSKVIKKAKWYFKSFDRDSTISAMLIMLDAIHDRYNKQDSNELYKKLGNIQFYVKSLGYFNLSEELYIKMNARGLQLSPFENFKADLINFINNKEYAPYKKLVPLYKKGSADEVGFDFNFSIKLDSKWIDIFWKKGNENFDAAYMSFFSRFFACKYIVSTKDIVSDKDMRQDKTIRQLYTDAENRNEANEYLGFQEFENLLSKHPEYIMILDKVFDVFYEYDHKDDKGFIYKSMLPSWEKKNSEEGDDFYNNLSSKITHTKLILLGAVIEFIEAYDTFDIDVFKQWMRVVWNIVENTNIDSLTPVSSLIRKLSAVIHNTAIRSSGGLSFYAALSQWKDDSNDERENRALLEETEKAKRISENSDWLNMFKQAEEHPFFKGMVLFFYEPGLSLENFRHRYELAKDMFDENGISKLYRKDHLLIRAIVSQFNSWDELKERYITERAESNKYLKNILASHERVRNMFSELLNDADESAVESRLHEYIDEEKDFISWNGGNDGYCDMAVKRLREDIKLYDWIAAEERQNKSVFRIYWYEGHIMFAVPRKQYAKVALDTERAKTAYKIAESYGMDYYDNNQLQMYKKYGDSFGNEIWLKQDRQNCTLWIGFCQHHDLRIQIECKTKKYAKELLEVFEGSAYIDDDERWIKLPYQKHFKYQKTYRDLANVLENIFDNIPEL</sequence>
<evidence type="ECO:0000313" key="2">
    <source>
        <dbReference type="EMBL" id="RHJ74593.1"/>
    </source>
</evidence>
<name>A0A415DEQ5_PHOVU</name>
<evidence type="ECO:0000259" key="1">
    <source>
        <dbReference type="Pfam" id="PF03235"/>
    </source>
</evidence>
<protein>
    <submittedName>
        <fullName evidence="2">DUF262 domain-containing protein</fullName>
    </submittedName>
</protein>
<organism evidence="2 3">
    <name type="scientific">Phocaeicola vulgatus</name>
    <name type="common">Bacteroides vulgatus</name>
    <dbReference type="NCBI Taxonomy" id="821"/>
    <lineage>
        <taxon>Bacteria</taxon>
        <taxon>Pseudomonadati</taxon>
        <taxon>Bacteroidota</taxon>
        <taxon>Bacteroidia</taxon>
        <taxon>Bacteroidales</taxon>
        <taxon>Bacteroidaceae</taxon>
        <taxon>Phocaeicola</taxon>
    </lineage>
</organism>
<accession>A0A415DEQ5</accession>
<dbReference type="EMBL" id="QRMN01000038">
    <property type="protein sequence ID" value="RHJ74593.1"/>
    <property type="molecule type" value="Genomic_DNA"/>
</dbReference>
<dbReference type="Proteomes" id="UP000283958">
    <property type="component" value="Unassembled WGS sequence"/>
</dbReference>